<dbReference type="PANTHER" id="PTHR45339:SF1">
    <property type="entry name" value="HYBRID SIGNAL TRANSDUCTION HISTIDINE KINASE J"/>
    <property type="match status" value="1"/>
</dbReference>
<dbReference type="PANTHER" id="PTHR45339">
    <property type="entry name" value="HYBRID SIGNAL TRANSDUCTION HISTIDINE KINASE J"/>
    <property type="match status" value="1"/>
</dbReference>
<dbReference type="AlphaFoldDB" id="A0A0D8ICB7"/>
<evidence type="ECO:0000256" key="17">
    <source>
        <dbReference type="ARBA" id="ARBA00064003"/>
    </source>
</evidence>
<dbReference type="InterPro" id="IPR035965">
    <property type="entry name" value="PAS-like_dom_sf"/>
</dbReference>
<dbReference type="CDD" id="cd17546">
    <property type="entry name" value="REC_hyHK_CKI1_RcsC-like"/>
    <property type="match status" value="1"/>
</dbReference>
<dbReference type="PROSITE" id="PS50110">
    <property type="entry name" value="RESPONSE_REGULATORY"/>
    <property type="match status" value="1"/>
</dbReference>
<organism evidence="20 21">
    <name type="scientific">Clostridium aceticum</name>
    <dbReference type="NCBI Taxonomy" id="84022"/>
    <lineage>
        <taxon>Bacteria</taxon>
        <taxon>Bacillati</taxon>
        <taxon>Bacillota</taxon>
        <taxon>Clostridia</taxon>
        <taxon>Eubacteriales</taxon>
        <taxon>Clostridiaceae</taxon>
        <taxon>Clostridium</taxon>
    </lineage>
</organism>
<dbReference type="Pfam" id="PF00512">
    <property type="entry name" value="HisKA"/>
    <property type="match status" value="1"/>
</dbReference>
<dbReference type="InterPro" id="IPR005467">
    <property type="entry name" value="His_kinase_dom"/>
</dbReference>
<dbReference type="STRING" id="84022.CACET_c34530"/>
<evidence type="ECO:0000256" key="12">
    <source>
        <dbReference type="ARBA" id="ARBA00022840"/>
    </source>
</evidence>
<evidence type="ECO:0000256" key="2">
    <source>
        <dbReference type="ARBA" id="ARBA00004651"/>
    </source>
</evidence>
<dbReference type="PRINTS" id="PR00344">
    <property type="entry name" value="BCTRLSENSOR"/>
</dbReference>
<dbReference type="InterPro" id="IPR003594">
    <property type="entry name" value="HATPase_dom"/>
</dbReference>
<keyword evidence="21" id="KW-1185">Reference proteome</keyword>
<keyword evidence="9" id="KW-0812">Transmembrane</keyword>
<dbReference type="InterPro" id="IPR036097">
    <property type="entry name" value="HisK_dim/P_sf"/>
</dbReference>
<dbReference type="Gene3D" id="3.40.50.2300">
    <property type="match status" value="1"/>
</dbReference>
<dbReference type="EC" id="2.7.13.3" evidence="4"/>
<evidence type="ECO:0000256" key="14">
    <source>
        <dbReference type="ARBA" id="ARBA00023012"/>
    </source>
</evidence>
<dbReference type="EMBL" id="CP009687">
    <property type="protein sequence ID" value="AKL96896.1"/>
    <property type="molecule type" value="Genomic_DNA"/>
</dbReference>
<dbReference type="GO" id="GO:0005524">
    <property type="term" value="F:ATP binding"/>
    <property type="evidence" value="ECO:0007669"/>
    <property type="project" value="UniProtKB-KW"/>
</dbReference>
<dbReference type="Proteomes" id="UP000035704">
    <property type="component" value="Chromosome"/>
</dbReference>
<keyword evidence="8 20" id="KW-0808">Transferase</keyword>
<accession>A0A0D8ICB7</accession>
<dbReference type="InterPro" id="IPR036641">
    <property type="entry name" value="HPT_dom_sf"/>
</dbReference>
<comment type="similarity">
    <text evidence="3">In the N-terminal section; belongs to the phytochrome family.</text>
</comment>
<evidence type="ECO:0000256" key="9">
    <source>
        <dbReference type="ARBA" id="ARBA00022692"/>
    </source>
</evidence>
<dbReference type="Gene3D" id="3.30.565.10">
    <property type="entry name" value="Histidine kinase-like ATPase, C-terminal domain"/>
    <property type="match status" value="1"/>
</dbReference>
<dbReference type="RefSeq" id="WP_044824310.1">
    <property type="nucleotide sequence ID" value="NZ_CP009687.1"/>
</dbReference>
<reference evidence="20 21" key="1">
    <citation type="submission" date="2014-10" db="EMBL/GenBank/DDBJ databases">
        <title>Genome sequence of Clostridium aceticum DSM 1496.</title>
        <authorList>
            <person name="Poehlein A."/>
            <person name="Schiel-Bengelsdorf B."/>
            <person name="Gottschalk G."/>
            <person name="Duerre P."/>
            <person name="Daniel R."/>
        </authorList>
    </citation>
    <scope>NUCLEOTIDE SEQUENCE [LARGE SCALE GENOMIC DNA]</scope>
    <source>
        <strain evidence="20 21">DSM 1496</strain>
    </source>
</reference>
<evidence type="ECO:0000256" key="18">
    <source>
        <dbReference type="ARBA" id="ARBA00068150"/>
    </source>
</evidence>
<dbReference type="PROSITE" id="PS50109">
    <property type="entry name" value="HIS_KIN"/>
    <property type="match status" value="1"/>
</dbReference>
<dbReference type="CDD" id="cd16922">
    <property type="entry name" value="HATPase_EvgS-ArcB-TorS-like"/>
    <property type="match status" value="1"/>
</dbReference>
<evidence type="ECO:0000256" key="13">
    <source>
        <dbReference type="ARBA" id="ARBA00022989"/>
    </source>
</evidence>
<dbReference type="InterPro" id="IPR001789">
    <property type="entry name" value="Sig_transdc_resp-reg_receiver"/>
</dbReference>
<dbReference type="NCBIfam" id="TIGR00229">
    <property type="entry name" value="sensory_box"/>
    <property type="match status" value="1"/>
</dbReference>
<dbReference type="FunFam" id="3.30.565.10:FF:000010">
    <property type="entry name" value="Sensor histidine kinase RcsC"/>
    <property type="match status" value="1"/>
</dbReference>
<evidence type="ECO:0000313" key="21">
    <source>
        <dbReference type="Proteomes" id="UP000035704"/>
    </source>
</evidence>
<evidence type="ECO:0000256" key="19">
    <source>
        <dbReference type="ARBA" id="ARBA00074306"/>
    </source>
</evidence>
<evidence type="ECO:0000256" key="7">
    <source>
        <dbReference type="ARBA" id="ARBA00022553"/>
    </source>
</evidence>
<keyword evidence="13" id="KW-1133">Transmembrane helix</keyword>
<name>A0A0D8ICB7_9CLOT</name>
<dbReference type="SMART" id="SM00388">
    <property type="entry name" value="HisKA"/>
    <property type="match status" value="1"/>
</dbReference>
<dbReference type="CDD" id="cd00130">
    <property type="entry name" value="PAS"/>
    <property type="match status" value="1"/>
</dbReference>
<dbReference type="SMART" id="SM00091">
    <property type="entry name" value="PAS"/>
    <property type="match status" value="1"/>
</dbReference>
<dbReference type="SUPFAM" id="SSF52172">
    <property type="entry name" value="CheY-like"/>
    <property type="match status" value="1"/>
</dbReference>
<dbReference type="SMART" id="SM00448">
    <property type="entry name" value="REC"/>
    <property type="match status" value="1"/>
</dbReference>
<dbReference type="PATRIC" id="fig|84022.5.peg.3647"/>
<keyword evidence="10" id="KW-0547">Nucleotide-binding</keyword>
<dbReference type="InterPro" id="IPR003661">
    <property type="entry name" value="HisK_dim/P_dom"/>
</dbReference>
<dbReference type="SUPFAM" id="SSF47226">
    <property type="entry name" value="Histidine-containing phosphotransfer domain, HPT domain"/>
    <property type="match status" value="1"/>
</dbReference>
<keyword evidence="11" id="KW-0418">Kinase</keyword>
<dbReference type="PROSITE" id="PS50113">
    <property type="entry name" value="PAC"/>
    <property type="match status" value="1"/>
</dbReference>
<keyword evidence="7" id="KW-0597">Phosphoprotein</keyword>
<evidence type="ECO:0000256" key="1">
    <source>
        <dbReference type="ARBA" id="ARBA00000085"/>
    </source>
</evidence>
<evidence type="ECO:0000256" key="5">
    <source>
        <dbReference type="ARBA" id="ARBA00018672"/>
    </source>
</evidence>
<dbReference type="InterPro" id="IPR000700">
    <property type="entry name" value="PAS-assoc_C"/>
</dbReference>
<dbReference type="CDD" id="cd00082">
    <property type="entry name" value="HisKA"/>
    <property type="match status" value="1"/>
</dbReference>
<dbReference type="Pfam" id="PF00072">
    <property type="entry name" value="Response_reg"/>
    <property type="match status" value="1"/>
</dbReference>
<dbReference type="Pfam" id="PF02518">
    <property type="entry name" value="HATPase_c"/>
    <property type="match status" value="1"/>
</dbReference>
<evidence type="ECO:0000256" key="11">
    <source>
        <dbReference type="ARBA" id="ARBA00022777"/>
    </source>
</evidence>
<gene>
    <name evidence="20" type="primary">rpfC</name>
    <name evidence="20" type="ORF">CACET_c34530</name>
</gene>
<keyword evidence="15" id="KW-0472">Membrane</keyword>
<dbReference type="SUPFAM" id="SSF55785">
    <property type="entry name" value="PYP-like sensor domain (PAS domain)"/>
    <property type="match status" value="1"/>
</dbReference>
<evidence type="ECO:0000313" key="20">
    <source>
        <dbReference type="EMBL" id="AKL96896.1"/>
    </source>
</evidence>
<comment type="subunit">
    <text evidence="17">At low DSF concentrations, interacts with RpfF.</text>
</comment>
<dbReference type="Gene3D" id="1.20.120.160">
    <property type="entry name" value="HPT domain"/>
    <property type="match status" value="1"/>
</dbReference>
<dbReference type="InterPro" id="IPR000014">
    <property type="entry name" value="PAS"/>
</dbReference>
<dbReference type="InterPro" id="IPR036890">
    <property type="entry name" value="HATPase_C_sf"/>
</dbReference>
<dbReference type="PROSITE" id="PS50112">
    <property type="entry name" value="PAS"/>
    <property type="match status" value="1"/>
</dbReference>
<evidence type="ECO:0000256" key="15">
    <source>
        <dbReference type="ARBA" id="ARBA00023136"/>
    </source>
</evidence>
<evidence type="ECO:0000256" key="4">
    <source>
        <dbReference type="ARBA" id="ARBA00012438"/>
    </source>
</evidence>
<dbReference type="GO" id="GO:0000155">
    <property type="term" value="F:phosphorelay sensor kinase activity"/>
    <property type="evidence" value="ECO:0007669"/>
    <property type="project" value="InterPro"/>
</dbReference>
<dbReference type="SMART" id="SM00387">
    <property type="entry name" value="HATPase_c"/>
    <property type="match status" value="1"/>
</dbReference>
<keyword evidence="14" id="KW-0902">Two-component regulatory system</keyword>
<evidence type="ECO:0000256" key="3">
    <source>
        <dbReference type="ARBA" id="ARBA00006402"/>
    </source>
</evidence>
<comment type="catalytic activity">
    <reaction evidence="1">
        <text>ATP + protein L-histidine = ADP + protein N-phospho-L-histidine.</text>
        <dbReference type="EC" id="2.7.13.3"/>
    </reaction>
</comment>
<keyword evidence="12" id="KW-0067">ATP-binding</keyword>
<dbReference type="InterPro" id="IPR013656">
    <property type="entry name" value="PAS_4"/>
</dbReference>
<evidence type="ECO:0000256" key="16">
    <source>
        <dbReference type="ARBA" id="ARBA00024867"/>
    </source>
</evidence>
<dbReference type="InterPro" id="IPR004358">
    <property type="entry name" value="Sig_transdc_His_kin-like_C"/>
</dbReference>
<dbReference type="Gene3D" id="3.30.450.20">
    <property type="entry name" value="PAS domain"/>
    <property type="match status" value="1"/>
</dbReference>
<dbReference type="SUPFAM" id="SSF55874">
    <property type="entry name" value="ATPase domain of HSP90 chaperone/DNA topoisomerase II/histidine kinase"/>
    <property type="match status" value="1"/>
</dbReference>
<dbReference type="Pfam" id="PF08448">
    <property type="entry name" value="PAS_4"/>
    <property type="match status" value="1"/>
</dbReference>
<comment type="function">
    <text evidence="16">May play the central regulatory role in sporulation. It may be an element of the effector pathway responsible for the activation of sporulation genes in response to nutritional stress. Spo0A may act in concert with spo0H (a sigma factor) to control the expression of some genes that are critical to the sporulation process.</text>
</comment>
<dbReference type="Gene3D" id="1.10.287.130">
    <property type="match status" value="1"/>
</dbReference>
<proteinExistence type="inferred from homology"/>
<dbReference type="InterPro" id="IPR011006">
    <property type="entry name" value="CheY-like_superfamily"/>
</dbReference>
<evidence type="ECO:0000256" key="6">
    <source>
        <dbReference type="ARBA" id="ARBA00022475"/>
    </source>
</evidence>
<comment type="subcellular location">
    <subcellularLocation>
        <location evidence="2">Cell membrane</location>
        <topology evidence="2">Multi-pass membrane protein</topology>
    </subcellularLocation>
</comment>
<dbReference type="GO" id="GO:0005886">
    <property type="term" value="C:plasma membrane"/>
    <property type="evidence" value="ECO:0007669"/>
    <property type="project" value="UniProtKB-SubCell"/>
</dbReference>
<evidence type="ECO:0000256" key="8">
    <source>
        <dbReference type="ARBA" id="ARBA00022679"/>
    </source>
</evidence>
<sequence>MDQNLTTGEMNEFLLTTLACIGDGVIATDLKGTILYMNTSAVELTGWKLEEALGKPINQVLPIINMHTNEVMDLVDRVLKAGTAIGLKNHSTLISKEGKKSYVSASCSPIKLEDQSIDGIVVVFRDITIRKYTENQLKKTKEEAEAANKSKSEFLANMSHEIRTPIHGMLGMIDLTLLTDLNQEQRENLIVAKSCASSLLSIINDILDFSKMEAGKLNFQNINFNVKQLLEGMMKAHTHMAKNKGLEMNYSFSTDLPAAITGDPNRLQQILNNLIHNAIKFTQKGGVTVSVKKLQASENDIELKFAIADTGRGIAQKDKPRLFKAFSQIDGSVTRKHGGTGLGLVISKQLVEMMGGSIWVESKESHGSTFYFTAKFKQAENIIEEEYKQEPIINPSSDCKKILLAEDDAVNQIVIKKILEKRGHAVDIANNGKEVLMMYENNNYDLILMDIQMPEIDGIEATKHIREREAATHRHTPVIAVTAYALKGDKERFMLLGMDEYISKPVEVQELFDKIDRITTDKINQAEFQSFLDVRINDNNEIVLIGAQEEKTCKDRRIIIKKIETYIQRLKTALDSNKLEIIEKQAHEIKKLSDSIDAQEIKRTAFRIELAIRRGNLQEVIMYVLQIEHEFDTYKKSIIIA</sequence>
<keyword evidence="6" id="KW-1003">Cell membrane</keyword>
<dbReference type="OrthoDB" id="9790669at2"/>
<protein>
    <recommendedName>
        <fullName evidence="19">Circadian input-output histidine kinase CikA</fullName>
        <ecNumber evidence="4">2.7.13.3</ecNumber>
    </recommendedName>
    <alternativeName>
        <fullName evidence="18">Sensory/regulatory protein RpfC</fullName>
    </alternativeName>
    <alternativeName>
        <fullName evidence="5">Stage 0 sporulation protein A homolog</fullName>
    </alternativeName>
</protein>
<dbReference type="KEGG" id="cace:CACET_c34530"/>
<dbReference type="SUPFAM" id="SSF47384">
    <property type="entry name" value="Homodimeric domain of signal transducing histidine kinase"/>
    <property type="match status" value="1"/>
</dbReference>
<dbReference type="FunFam" id="1.10.287.130:FF:000002">
    <property type="entry name" value="Two-component osmosensing histidine kinase"/>
    <property type="match status" value="1"/>
</dbReference>
<evidence type="ECO:0000256" key="10">
    <source>
        <dbReference type="ARBA" id="ARBA00022741"/>
    </source>
</evidence>